<feature type="signal peptide" evidence="2">
    <location>
        <begin position="1"/>
        <end position="25"/>
    </location>
</feature>
<sequence length="934" mass="98968">MKTVKRNISLWLLGLLLLSAFTAFSGMPEKAWADASQSAFDTSELTPSSILQIKGGKGFTVLLKKDGTVWTWGDNLRGKLGGGLNNRNQAAQISGLTGVKAIAVGQAHTLALKSDGTVWAWGENTFGQLGNGSTVDSSSPVQVADLTHVTAISAGTYHSVALKDDGTVWSWGDNTYGQLGNGSSDSQKKPVQAIGNISSVKQIAAGAFHTLAIDKDGVVWGWGDNYFGELGYGYDKNKLSTPIMATSPNWHITQIAAGLDFSMGLKDDGTVLTWGLMTQDSSTMYDPNTLAFQEQKYPVLVSGLEHVVQIAAGNSHALVLDKDGNMYTWGDNQSGQLGLGVAYDGNTWGRTLPNRVNDLPAITRMDAGPNFTFAIDKDEKVWAWGNNGYSQLGDKTVNNQPSPIQTQIYNWLNPPVIKPGEGTIIVKNPRSVSLAAGDSDSFVIKNNQLYAWGSNAFGQLGDGTNTSQNKPEQLHLDQAAAIEAGDAHTAVVKQDGTLWTWGQNFMGQLGDGTTVSRSTPAQVQGLSGVVAASAGSNHTLALLNNGSVWSFGDNTYGQLGHDSAAATNQIIQLNNIVAIASGSNFNLALQNSGKIWAWGDNTSGQLGDGTYIGKQEPVEITGVTGVTAIAAGKNFALALKEDGTVWAWGYNGFGQLGNADTATQTKPVQVFDLTGIKSIQAGAYHGLAVKSDGTVWTWGQNMFGQLGDGTKTNQSRPVQVKSIQNADSAAASGSHNIVKLKDGSIWTWGGNYSGQLGDGTIANRTQPGLVTGLNKTFTDLAGHWAQDSIIQAAAKGYVDGYSDGSFLPDHSITRAEFAKIAATALQLTPAPASADQTWYQPYVDALQKAGDLQAGDFQPEWDQPITRQEIAAVALRSVSPQLKQPNTSMEANYVMEQAVNKGILQGLSDGSLAPGEATTRAQAVIVIERMLNLK</sequence>
<keyword evidence="5" id="KW-1185">Reference proteome</keyword>
<dbReference type="InterPro" id="IPR001119">
    <property type="entry name" value="SLH_dom"/>
</dbReference>
<keyword evidence="1" id="KW-0677">Repeat</keyword>
<dbReference type="SUPFAM" id="SSF50985">
    <property type="entry name" value="RCC1/BLIP-II"/>
    <property type="match status" value="2"/>
</dbReference>
<dbReference type="PROSITE" id="PS00626">
    <property type="entry name" value="RCC1_2"/>
    <property type="match status" value="4"/>
</dbReference>
<proteinExistence type="predicted"/>
<dbReference type="PROSITE" id="PS50012">
    <property type="entry name" value="RCC1_3"/>
    <property type="match status" value="14"/>
</dbReference>
<dbReference type="Gene3D" id="2.130.10.30">
    <property type="entry name" value="Regulator of chromosome condensation 1/beta-lactamase-inhibitor protein II"/>
    <property type="match status" value="4"/>
</dbReference>
<dbReference type="PANTHER" id="PTHR22870">
    <property type="entry name" value="REGULATOR OF CHROMOSOME CONDENSATION"/>
    <property type="match status" value="1"/>
</dbReference>
<feature type="domain" description="SLH" evidence="3">
    <location>
        <begin position="877"/>
        <end position="934"/>
    </location>
</feature>
<dbReference type="PROSITE" id="PS51272">
    <property type="entry name" value="SLH"/>
    <property type="match status" value="2"/>
</dbReference>
<dbReference type="EMBL" id="JBHSMJ010000054">
    <property type="protein sequence ID" value="MFC5452517.1"/>
    <property type="molecule type" value="Genomic_DNA"/>
</dbReference>
<feature type="chain" id="PRO_5046635312" evidence="2">
    <location>
        <begin position="26"/>
        <end position="934"/>
    </location>
</feature>
<evidence type="ECO:0000313" key="5">
    <source>
        <dbReference type="Proteomes" id="UP001596044"/>
    </source>
</evidence>
<name>A0ABW0KHE6_9BACL</name>
<organism evidence="4 5">
    <name type="scientific">Paenibacillus aestuarii</name>
    <dbReference type="NCBI Taxonomy" id="516965"/>
    <lineage>
        <taxon>Bacteria</taxon>
        <taxon>Bacillati</taxon>
        <taxon>Bacillota</taxon>
        <taxon>Bacilli</taxon>
        <taxon>Bacillales</taxon>
        <taxon>Paenibacillaceae</taxon>
        <taxon>Paenibacillus</taxon>
    </lineage>
</organism>
<dbReference type="InterPro" id="IPR058923">
    <property type="entry name" value="RCC1-like_dom"/>
</dbReference>
<dbReference type="PANTHER" id="PTHR22870:SF408">
    <property type="entry name" value="OS09G0560450 PROTEIN"/>
    <property type="match status" value="1"/>
</dbReference>
<evidence type="ECO:0000256" key="1">
    <source>
        <dbReference type="ARBA" id="ARBA00022737"/>
    </source>
</evidence>
<dbReference type="RefSeq" id="WP_270880779.1">
    <property type="nucleotide sequence ID" value="NZ_JAQFVF010000038.1"/>
</dbReference>
<gene>
    <name evidence="4" type="ORF">ACFPOG_30385</name>
</gene>
<protein>
    <submittedName>
        <fullName evidence="4">S-layer homology domain-containing protein</fullName>
    </submittedName>
</protein>
<reference evidence="5" key="1">
    <citation type="journal article" date="2019" name="Int. J. Syst. Evol. Microbiol.">
        <title>The Global Catalogue of Microorganisms (GCM) 10K type strain sequencing project: providing services to taxonomists for standard genome sequencing and annotation.</title>
        <authorList>
            <consortium name="The Broad Institute Genomics Platform"/>
            <consortium name="The Broad Institute Genome Sequencing Center for Infectious Disease"/>
            <person name="Wu L."/>
            <person name="Ma J."/>
        </authorList>
    </citation>
    <scope>NUCLEOTIDE SEQUENCE [LARGE SCALE GENOMIC DNA]</scope>
    <source>
        <strain evidence="5">KACC 11904</strain>
    </source>
</reference>
<comment type="caution">
    <text evidence="4">The sequence shown here is derived from an EMBL/GenBank/DDBJ whole genome shotgun (WGS) entry which is preliminary data.</text>
</comment>
<dbReference type="Pfam" id="PF13540">
    <property type="entry name" value="RCC1_2"/>
    <property type="match status" value="2"/>
</dbReference>
<dbReference type="PRINTS" id="PR00633">
    <property type="entry name" value="RCCNDNSATION"/>
</dbReference>
<evidence type="ECO:0000259" key="3">
    <source>
        <dbReference type="PROSITE" id="PS51272"/>
    </source>
</evidence>
<dbReference type="Pfam" id="PF00395">
    <property type="entry name" value="SLH"/>
    <property type="match status" value="1"/>
</dbReference>
<keyword evidence="2" id="KW-0732">Signal</keyword>
<accession>A0ABW0KHE6</accession>
<dbReference type="InterPro" id="IPR000408">
    <property type="entry name" value="Reg_chr_condens"/>
</dbReference>
<dbReference type="InterPro" id="IPR009091">
    <property type="entry name" value="RCC1/BLIP-II"/>
</dbReference>
<evidence type="ECO:0000256" key="2">
    <source>
        <dbReference type="SAM" id="SignalP"/>
    </source>
</evidence>
<dbReference type="Pfam" id="PF25390">
    <property type="entry name" value="WD40_RLD"/>
    <property type="match status" value="2"/>
</dbReference>
<feature type="domain" description="SLH" evidence="3">
    <location>
        <begin position="772"/>
        <end position="835"/>
    </location>
</feature>
<dbReference type="InterPro" id="IPR051210">
    <property type="entry name" value="Ub_ligase/GEF_domain"/>
</dbReference>
<dbReference type="Proteomes" id="UP001596044">
    <property type="component" value="Unassembled WGS sequence"/>
</dbReference>
<evidence type="ECO:0000313" key="4">
    <source>
        <dbReference type="EMBL" id="MFC5452517.1"/>
    </source>
</evidence>